<organism evidence="1">
    <name type="scientific">viral metagenome</name>
    <dbReference type="NCBI Taxonomy" id="1070528"/>
    <lineage>
        <taxon>unclassified sequences</taxon>
        <taxon>metagenomes</taxon>
        <taxon>organismal metagenomes</taxon>
    </lineage>
</organism>
<protein>
    <submittedName>
        <fullName evidence="1">Uncharacterized protein</fullName>
    </submittedName>
</protein>
<proteinExistence type="predicted"/>
<accession>A0A6C0EUH5</accession>
<sequence>MTELFIEKAKKIHGDKYDYSKTDYKKAIEKVIIICKTHGEFLLTPNKHLNGRECQLCSKNSFLNKVSDSKEDFLNKSKEIHGDKYDYSIVEYKNNNTPITILCKTHGEFSQLPSVHKMGSGCQKCGNNYRYDTKEFIEKSIEVHGDKYDYSKTEYKKNNEKVVIICTAHGNFEQKPNNHLRGSGCPICKNENIGNIKRKSNEIFISDALEVHGDKYDYSKVKYANSGEMVIIICNTHGEFEQTPTKHLQGSGCSKCSNCSNCYTMTQNEFIEKSQCVHIDCNSQALFDYSQIKYVNNKTPVTIICKIHGEFSQIPYIHIKGHSCNKCSRNKISETCYKNNNFVNNAKKIHGDKYDYSKVDYKGSSVNVIINCKIHGEFEKTPDNHNHKTRPQGCQKCQNKKQYSKSQIQWLNFIQLKDNILIKHAENGNELSIPNTNYKSDGYCEETNTIYEFHGDYWHGNPNKFISTEINKSTKTTFGELYQNTLEREQQIRDLGYNLVIMWEHDWNKINKSIRVLQRKFKSLH</sequence>
<dbReference type="EMBL" id="MN738947">
    <property type="protein sequence ID" value="QHT32717.1"/>
    <property type="molecule type" value="Genomic_DNA"/>
</dbReference>
<reference evidence="1" key="1">
    <citation type="journal article" date="2020" name="Nature">
        <title>Giant virus diversity and host interactions through global metagenomics.</title>
        <authorList>
            <person name="Schulz F."/>
            <person name="Roux S."/>
            <person name="Paez-Espino D."/>
            <person name="Jungbluth S."/>
            <person name="Walsh D.A."/>
            <person name="Denef V.J."/>
            <person name="McMahon K.D."/>
            <person name="Konstantinidis K.T."/>
            <person name="Eloe-Fadrosh E.A."/>
            <person name="Kyrpides N.C."/>
            <person name="Woyke T."/>
        </authorList>
    </citation>
    <scope>NUCLEOTIDE SEQUENCE</scope>
    <source>
        <strain evidence="1">GVMAG-M-3300009161-30</strain>
    </source>
</reference>
<dbReference type="Gene3D" id="3.40.960.10">
    <property type="entry name" value="VSR Endonuclease"/>
    <property type="match status" value="1"/>
</dbReference>
<dbReference type="AlphaFoldDB" id="A0A6C0EUH5"/>
<name>A0A6C0EUH5_9ZZZZ</name>
<evidence type="ECO:0000313" key="1">
    <source>
        <dbReference type="EMBL" id="QHT32717.1"/>
    </source>
</evidence>